<dbReference type="SUPFAM" id="SSF51412">
    <property type="entry name" value="Inosine monophosphate dehydrogenase (IMPDH)"/>
    <property type="match status" value="1"/>
</dbReference>
<dbReference type="PANTHER" id="PTHR32332">
    <property type="entry name" value="2-NITROPROPANE DIOXYGENASE"/>
    <property type="match status" value="1"/>
</dbReference>
<dbReference type="EMBL" id="VLNT01000009">
    <property type="protein sequence ID" value="TSD62380.1"/>
    <property type="molecule type" value="Genomic_DNA"/>
</dbReference>
<protein>
    <submittedName>
        <fullName evidence="4">Nitronate monooxygenase</fullName>
    </submittedName>
</protein>
<reference evidence="4 5" key="1">
    <citation type="submission" date="2019-07" db="EMBL/GenBank/DDBJ databases">
        <authorList>
            <person name="Zhao L.H."/>
        </authorList>
    </citation>
    <scope>NUCLEOTIDE SEQUENCE [LARGE SCALE GENOMIC DNA]</scope>
    <source>
        <strain evidence="4 5">Co35</strain>
    </source>
</reference>
<name>A0A554S7P6_9ACTN</name>
<keyword evidence="4" id="KW-0503">Monooxygenase</keyword>
<dbReference type="OrthoDB" id="9778912at2"/>
<evidence type="ECO:0000256" key="3">
    <source>
        <dbReference type="ARBA" id="ARBA00023002"/>
    </source>
</evidence>
<evidence type="ECO:0000256" key="1">
    <source>
        <dbReference type="ARBA" id="ARBA00022630"/>
    </source>
</evidence>
<dbReference type="GO" id="GO:0018580">
    <property type="term" value="F:nitronate monooxygenase activity"/>
    <property type="evidence" value="ECO:0007669"/>
    <property type="project" value="InterPro"/>
</dbReference>
<dbReference type="Proteomes" id="UP000316988">
    <property type="component" value="Unassembled WGS sequence"/>
</dbReference>
<evidence type="ECO:0000313" key="5">
    <source>
        <dbReference type="Proteomes" id="UP000316988"/>
    </source>
</evidence>
<keyword evidence="5" id="KW-1185">Reference proteome</keyword>
<evidence type="ECO:0000313" key="4">
    <source>
        <dbReference type="EMBL" id="TSD62380.1"/>
    </source>
</evidence>
<dbReference type="Gene3D" id="3.20.20.70">
    <property type="entry name" value="Aldolase class I"/>
    <property type="match status" value="1"/>
</dbReference>
<dbReference type="PANTHER" id="PTHR32332:SF20">
    <property type="entry name" value="2-NITROPROPANE DIOXYGENASE-LIKE PROTEIN"/>
    <property type="match status" value="1"/>
</dbReference>
<proteinExistence type="predicted"/>
<gene>
    <name evidence="4" type="ORF">FNM00_12165</name>
</gene>
<keyword evidence="1" id="KW-0285">Flavoprotein</keyword>
<dbReference type="CDD" id="cd04730">
    <property type="entry name" value="NPD_like"/>
    <property type="match status" value="1"/>
</dbReference>
<keyword evidence="3" id="KW-0560">Oxidoreductase</keyword>
<keyword evidence="2" id="KW-0288">FMN</keyword>
<dbReference type="AlphaFoldDB" id="A0A554S7P6"/>
<evidence type="ECO:0000256" key="2">
    <source>
        <dbReference type="ARBA" id="ARBA00022643"/>
    </source>
</evidence>
<dbReference type="InterPro" id="IPR013785">
    <property type="entry name" value="Aldolase_TIM"/>
</dbReference>
<accession>A0A554S7P6</accession>
<dbReference type="InterPro" id="IPR004136">
    <property type="entry name" value="NMO"/>
</dbReference>
<organism evidence="4 5">
    <name type="scientific">Aeromicrobium piscarium</name>
    <dbReference type="NCBI Taxonomy" id="2590901"/>
    <lineage>
        <taxon>Bacteria</taxon>
        <taxon>Bacillati</taxon>
        <taxon>Actinomycetota</taxon>
        <taxon>Actinomycetes</taxon>
        <taxon>Propionibacteriales</taxon>
        <taxon>Nocardioidaceae</taxon>
        <taxon>Aeromicrobium</taxon>
    </lineage>
</organism>
<sequence length="336" mass="35222">MTYASTERLTALLGTRHPIIQDGMGPFRTNAIAIAVSKAGGLGTVSIPGMTKPPVEGKATMKDFLLEVATEHTGPFAVNVPVGRDAEGRVLSSTEAYISALIESREESDAVRTAVTTIITSAGFPGEFREAIKASGVTHIHKVGSTRHAIKAEQAGVDAVIASGYEMGGHTHAHPVHTFVLAPNVTEAVSIPVIVSGGVRDGRTMAAALALGASGVAMGTRFIATEENVDWHPAYAREVLAMTEGGDTTFPAIYGPARGLANEGVRELLEIVAEDRMTGDELSRWKDARIISAQETGDTVRGIMPMGQVASGIHSIVSIGTFIEEMAAEARRILGA</sequence>
<dbReference type="Pfam" id="PF03060">
    <property type="entry name" value="NMO"/>
    <property type="match status" value="1"/>
</dbReference>
<dbReference type="RefSeq" id="WP_143913814.1">
    <property type="nucleotide sequence ID" value="NZ_VLNT01000009.1"/>
</dbReference>
<comment type="caution">
    <text evidence="4">The sequence shown here is derived from an EMBL/GenBank/DDBJ whole genome shotgun (WGS) entry which is preliminary data.</text>
</comment>